<dbReference type="Proteomes" id="UP000006196">
    <property type="component" value="Unassembled WGS sequence"/>
</dbReference>
<protein>
    <submittedName>
        <fullName evidence="1">Uncharacterized protein</fullName>
    </submittedName>
</protein>
<sequence>MFLTPSLTRPISRCGAVDRRIATNRFRKSNRAIPGWSESPATLSNPAIGKYDPLNLHILTICVGLCEAGRVHPRLAGGRGSDAVGRVCG</sequence>
<dbReference type="AlphaFoldDB" id="C0XR21"/>
<evidence type="ECO:0000313" key="1">
    <source>
        <dbReference type="EMBL" id="EEI17370.1"/>
    </source>
</evidence>
<accession>C0XR21</accession>
<proteinExistence type="predicted"/>
<keyword evidence="2" id="KW-1185">Reference proteome</keyword>
<evidence type="ECO:0000313" key="2">
    <source>
        <dbReference type="Proteomes" id="UP000006196"/>
    </source>
</evidence>
<dbReference type="EMBL" id="ACHJ01000079">
    <property type="protein sequence ID" value="EEI17370.1"/>
    <property type="molecule type" value="Genomic_DNA"/>
</dbReference>
<name>C0XR21_CORLD</name>
<dbReference type="HOGENOM" id="CLU_2449614_0_0_11"/>
<organism evidence="1 2">
    <name type="scientific">Corynebacterium lipophiloflavum (strain ATCC 700352 / DSM 44291 / CCUG 37336 / JCM 10383 / DMMZ 1944)</name>
    <dbReference type="NCBI Taxonomy" id="525263"/>
    <lineage>
        <taxon>Bacteria</taxon>
        <taxon>Bacillati</taxon>
        <taxon>Actinomycetota</taxon>
        <taxon>Actinomycetes</taxon>
        <taxon>Mycobacteriales</taxon>
        <taxon>Corynebacteriaceae</taxon>
        <taxon>Corynebacterium</taxon>
    </lineage>
</organism>
<comment type="caution">
    <text evidence="1">The sequence shown here is derived from an EMBL/GenBank/DDBJ whole genome shotgun (WGS) entry which is preliminary data.</text>
</comment>
<gene>
    <name evidence="1" type="ORF">HMPREF0298_0891</name>
</gene>
<reference evidence="1" key="1">
    <citation type="submission" date="2009-01" db="EMBL/GenBank/DDBJ databases">
        <authorList>
            <person name="Qin X."/>
            <person name="Bachman B."/>
            <person name="Battles P."/>
            <person name="Bell A."/>
            <person name="Bess C."/>
            <person name="Bickham C."/>
            <person name="Chaboub L."/>
            <person name="Chen D."/>
            <person name="Coyle M."/>
            <person name="Deiros D.R."/>
            <person name="Dinh H."/>
            <person name="Forbes L."/>
            <person name="Fowler G."/>
            <person name="Francisco L."/>
            <person name="Fu Q."/>
            <person name="Gubbala S."/>
            <person name="Hale W."/>
            <person name="Han Y."/>
            <person name="Hemphill L."/>
            <person name="Highlander S.K."/>
            <person name="Hirani K."/>
            <person name="Hogues M."/>
            <person name="Jackson L."/>
            <person name="Jakkamsetti A."/>
            <person name="Javaid M."/>
            <person name="Jiang H."/>
            <person name="Korchina V."/>
            <person name="Kovar C."/>
            <person name="Lara F."/>
            <person name="Lee S."/>
            <person name="Mata R."/>
            <person name="Mathew T."/>
            <person name="Moen C."/>
            <person name="Morales K."/>
            <person name="Munidasa M."/>
            <person name="Nazareth L."/>
            <person name="Ngo R."/>
            <person name="Nguyen L."/>
            <person name="Okwuonu G."/>
            <person name="Ongeri F."/>
            <person name="Patil S."/>
            <person name="Petrosino J."/>
            <person name="Pham C."/>
            <person name="Pham P."/>
            <person name="Pu L.-L."/>
            <person name="Puazo M."/>
            <person name="Raj R."/>
            <person name="Reid J."/>
            <person name="Rouhana J."/>
            <person name="Saada N."/>
            <person name="Shang Y."/>
            <person name="Simmons D."/>
            <person name="Thornton R."/>
            <person name="Warren J."/>
            <person name="Weissenberger G."/>
            <person name="Zhang J."/>
            <person name="Zhang L."/>
            <person name="Zhou C."/>
            <person name="Zhu D."/>
            <person name="Muzny D."/>
            <person name="Worley K."/>
            <person name="Gibbs R."/>
        </authorList>
    </citation>
    <scope>NUCLEOTIDE SEQUENCE [LARGE SCALE GENOMIC DNA]</scope>
    <source>
        <strain evidence="1">DSM 44291</strain>
    </source>
</reference>